<gene>
    <name evidence="2" type="ORF">BpHYR1_033481</name>
</gene>
<evidence type="ECO:0000256" key="1">
    <source>
        <dbReference type="SAM" id="Phobius"/>
    </source>
</evidence>
<evidence type="ECO:0000313" key="2">
    <source>
        <dbReference type="EMBL" id="RNA15564.1"/>
    </source>
</evidence>
<organism evidence="2 3">
    <name type="scientific">Brachionus plicatilis</name>
    <name type="common">Marine rotifer</name>
    <name type="synonym">Brachionus muelleri</name>
    <dbReference type="NCBI Taxonomy" id="10195"/>
    <lineage>
        <taxon>Eukaryota</taxon>
        <taxon>Metazoa</taxon>
        <taxon>Spiralia</taxon>
        <taxon>Gnathifera</taxon>
        <taxon>Rotifera</taxon>
        <taxon>Eurotatoria</taxon>
        <taxon>Monogononta</taxon>
        <taxon>Pseudotrocha</taxon>
        <taxon>Ploima</taxon>
        <taxon>Brachionidae</taxon>
        <taxon>Brachionus</taxon>
    </lineage>
</organism>
<sequence length="81" mass="9287">MTTGQFFKILLLTLSNPGDDFKLTELRAFRSSRLLQSASCKVPFLGVMSKAFAKSLSFLNGWLSRFLILFGLGIYWLNWFE</sequence>
<proteinExistence type="predicted"/>
<dbReference type="Proteomes" id="UP000276133">
    <property type="component" value="Unassembled WGS sequence"/>
</dbReference>
<protein>
    <submittedName>
        <fullName evidence="2">Uncharacterized protein</fullName>
    </submittedName>
</protein>
<dbReference type="AlphaFoldDB" id="A0A3M7QWU4"/>
<feature type="transmembrane region" description="Helical" evidence="1">
    <location>
        <begin position="58"/>
        <end position="77"/>
    </location>
</feature>
<keyword evidence="1" id="KW-1133">Transmembrane helix</keyword>
<accession>A0A3M7QWU4</accession>
<keyword evidence="1" id="KW-0812">Transmembrane</keyword>
<reference evidence="2 3" key="1">
    <citation type="journal article" date="2018" name="Sci. Rep.">
        <title>Genomic signatures of local adaptation to the degree of environmental predictability in rotifers.</title>
        <authorList>
            <person name="Franch-Gras L."/>
            <person name="Hahn C."/>
            <person name="Garcia-Roger E.M."/>
            <person name="Carmona M.J."/>
            <person name="Serra M."/>
            <person name="Gomez A."/>
        </authorList>
    </citation>
    <scope>NUCLEOTIDE SEQUENCE [LARGE SCALE GENOMIC DNA]</scope>
    <source>
        <strain evidence="2">HYR1</strain>
    </source>
</reference>
<name>A0A3M7QWU4_BRAPC</name>
<comment type="caution">
    <text evidence="2">The sequence shown here is derived from an EMBL/GenBank/DDBJ whole genome shotgun (WGS) entry which is preliminary data.</text>
</comment>
<dbReference type="EMBL" id="REGN01004924">
    <property type="protein sequence ID" value="RNA15564.1"/>
    <property type="molecule type" value="Genomic_DNA"/>
</dbReference>
<evidence type="ECO:0000313" key="3">
    <source>
        <dbReference type="Proteomes" id="UP000276133"/>
    </source>
</evidence>
<keyword evidence="1" id="KW-0472">Membrane</keyword>
<keyword evidence="3" id="KW-1185">Reference proteome</keyword>